<keyword evidence="1" id="KW-0812">Transmembrane</keyword>
<evidence type="ECO:0000313" key="3">
    <source>
        <dbReference type="Proteomes" id="UP000192247"/>
    </source>
</evidence>
<sequence>MRCEYYLMLKMRRETTSSAPTSLKPMASSQTVLFLMIGIVLTSVTGVAAEAAGGFDALLLVIGVAVIITISCGCLGVYARSHNAI</sequence>
<comment type="caution">
    <text evidence="2">The sequence shown here is derived from an EMBL/GenBank/DDBJ whole genome shotgun (WGS) entry which is preliminary data.</text>
</comment>
<evidence type="ECO:0000256" key="1">
    <source>
        <dbReference type="SAM" id="Phobius"/>
    </source>
</evidence>
<reference evidence="2 3" key="1">
    <citation type="journal article" date="2017" name="Gigascience">
        <title>Draft genome of the honey bee ectoparasitic mite, Tropilaelaps mercedesae, is shaped by the parasitic life history.</title>
        <authorList>
            <person name="Dong X."/>
            <person name="Armstrong S.D."/>
            <person name="Xia D."/>
            <person name="Makepeace B.L."/>
            <person name="Darby A.C."/>
            <person name="Kadowaki T."/>
        </authorList>
    </citation>
    <scope>NUCLEOTIDE SEQUENCE [LARGE SCALE GENOMIC DNA]</scope>
    <source>
        <strain evidence="2">Wuxi-XJTLU</strain>
    </source>
</reference>
<proteinExistence type="predicted"/>
<dbReference type="Proteomes" id="UP000192247">
    <property type="component" value="Unassembled WGS sequence"/>
</dbReference>
<organism evidence="2 3">
    <name type="scientific">Tropilaelaps mercedesae</name>
    <dbReference type="NCBI Taxonomy" id="418985"/>
    <lineage>
        <taxon>Eukaryota</taxon>
        <taxon>Metazoa</taxon>
        <taxon>Ecdysozoa</taxon>
        <taxon>Arthropoda</taxon>
        <taxon>Chelicerata</taxon>
        <taxon>Arachnida</taxon>
        <taxon>Acari</taxon>
        <taxon>Parasitiformes</taxon>
        <taxon>Mesostigmata</taxon>
        <taxon>Gamasina</taxon>
        <taxon>Dermanyssoidea</taxon>
        <taxon>Laelapidae</taxon>
        <taxon>Tropilaelaps</taxon>
    </lineage>
</organism>
<accession>A0A1V9X9L8</accession>
<dbReference type="AlphaFoldDB" id="A0A1V9X9L8"/>
<protein>
    <submittedName>
        <fullName evidence="2">Uncharacterized protein</fullName>
    </submittedName>
</protein>
<name>A0A1V9X9L8_9ACAR</name>
<feature type="transmembrane region" description="Helical" evidence="1">
    <location>
        <begin position="59"/>
        <end position="79"/>
    </location>
</feature>
<gene>
    <name evidence="2" type="ORF">BIW11_04223</name>
</gene>
<keyword evidence="1" id="KW-1133">Transmembrane helix</keyword>
<dbReference type="InParanoid" id="A0A1V9X9L8"/>
<keyword evidence="1" id="KW-0472">Membrane</keyword>
<dbReference type="EMBL" id="MNPL01018592">
    <property type="protein sequence ID" value="OQR70081.1"/>
    <property type="molecule type" value="Genomic_DNA"/>
</dbReference>
<evidence type="ECO:0000313" key="2">
    <source>
        <dbReference type="EMBL" id="OQR70081.1"/>
    </source>
</evidence>
<keyword evidence="3" id="KW-1185">Reference proteome</keyword>